<comment type="cofactor">
    <cofactor evidence="1 11">
        <name>Mg(2+)</name>
        <dbReference type="ChEBI" id="CHEBI:18420"/>
    </cofactor>
</comment>
<evidence type="ECO:0000256" key="11">
    <source>
        <dbReference type="HAMAP-Rule" id="MF_01263"/>
    </source>
</evidence>
<dbReference type="EC" id="2.7.7.72" evidence="11"/>
<evidence type="ECO:0000256" key="5">
    <source>
        <dbReference type="ARBA" id="ARBA00022723"/>
    </source>
</evidence>
<feature type="binding site" evidence="11">
    <location>
        <position position="160"/>
    </location>
    <ligand>
        <name>CTP</name>
        <dbReference type="ChEBI" id="CHEBI:37563"/>
    </ligand>
</feature>
<dbReference type="Pfam" id="PF13735">
    <property type="entry name" value="tRNA_NucTran2_2"/>
    <property type="match status" value="1"/>
</dbReference>
<keyword evidence="16" id="KW-1185">Reference proteome</keyword>
<dbReference type="InterPro" id="IPR032810">
    <property type="entry name" value="CCA-adding_enz_C"/>
</dbReference>
<feature type="binding site" evidence="11">
    <location>
        <position position="27"/>
    </location>
    <ligand>
        <name>ATP</name>
        <dbReference type="ChEBI" id="CHEBI:30616"/>
    </ligand>
</feature>
<dbReference type="GO" id="GO:0000049">
    <property type="term" value="F:tRNA binding"/>
    <property type="evidence" value="ECO:0007669"/>
    <property type="project" value="UniProtKB-UniRule"/>
</dbReference>
<dbReference type="KEGG" id="ppsr:I6J18_21765"/>
<feature type="binding site" evidence="11">
    <location>
        <position position="160"/>
    </location>
    <ligand>
        <name>ATP</name>
        <dbReference type="ChEBI" id="CHEBI:30616"/>
    </ligand>
</feature>
<dbReference type="HAMAP" id="MF_01263">
    <property type="entry name" value="CCA_bact_type3"/>
    <property type="match status" value="1"/>
</dbReference>
<keyword evidence="7 11" id="KW-0692">RNA repair</keyword>
<accession>A0A974S065</accession>
<keyword evidence="6 11" id="KW-0547">Nucleotide-binding</keyword>
<dbReference type="AlphaFoldDB" id="A0A974S065"/>
<dbReference type="GO" id="GO:0042245">
    <property type="term" value="P:RNA repair"/>
    <property type="evidence" value="ECO:0007669"/>
    <property type="project" value="UniProtKB-KW"/>
</dbReference>
<dbReference type="Gene3D" id="1.10.110.30">
    <property type="match status" value="1"/>
</dbReference>
<comment type="catalytic activity">
    <reaction evidence="11">
        <text>a tRNA precursor + 2 CTP + ATP = a tRNA with a 3' CCA end + 3 diphosphate</text>
        <dbReference type="Rhea" id="RHEA:14433"/>
        <dbReference type="Rhea" id="RHEA-COMP:10465"/>
        <dbReference type="Rhea" id="RHEA-COMP:10468"/>
        <dbReference type="ChEBI" id="CHEBI:30616"/>
        <dbReference type="ChEBI" id="CHEBI:33019"/>
        <dbReference type="ChEBI" id="CHEBI:37563"/>
        <dbReference type="ChEBI" id="CHEBI:74896"/>
        <dbReference type="ChEBI" id="CHEBI:83071"/>
        <dbReference type="EC" id="2.7.7.72"/>
    </reaction>
</comment>
<feature type="binding site" evidence="11">
    <location>
        <position position="163"/>
    </location>
    <ligand>
        <name>ATP</name>
        <dbReference type="ChEBI" id="CHEBI:30616"/>
    </ligand>
</feature>
<keyword evidence="4 11" id="KW-0548">Nucleotidyltransferase</keyword>
<dbReference type="Pfam" id="PF01743">
    <property type="entry name" value="PolyA_pol"/>
    <property type="match status" value="1"/>
</dbReference>
<evidence type="ECO:0000256" key="9">
    <source>
        <dbReference type="ARBA" id="ARBA00022842"/>
    </source>
</evidence>
<feature type="binding site" evidence="11">
    <location>
        <position position="111"/>
    </location>
    <ligand>
        <name>CTP</name>
        <dbReference type="ChEBI" id="CHEBI:37563"/>
    </ligand>
</feature>
<feature type="binding site" evidence="11">
    <location>
        <position position="40"/>
    </location>
    <ligand>
        <name>Mg(2+)</name>
        <dbReference type="ChEBI" id="CHEBI:18420"/>
    </ligand>
</feature>
<dbReference type="Gene3D" id="3.30.460.10">
    <property type="entry name" value="Beta Polymerase, domain 2"/>
    <property type="match status" value="1"/>
</dbReference>
<dbReference type="GO" id="GO:0001680">
    <property type="term" value="P:tRNA 3'-terminal CCA addition"/>
    <property type="evidence" value="ECO:0007669"/>
    <property type="project" value="UniProtKB-UniRule"/>
</dbReference>
<feature type="binding site" evidence="11">
    <location>
        <position position="157"/>
    </location>
    <ligand>
        <name>CTP</name>
        <dbReference type="ChEBI" id="CHEBI:37563"/>
    </ligand>
</feature>
<evidence type="ECO:0000256" key="2">
    <source>
        <dbReference type="ARBA" id="ARBA00022679"/>
    </source>
</evidence>
<evidence type="ECO:0000256" key="4">
    <source>
        <dbReference type="ARBA" id="ARBA00022695"/>
    </source>
</evidence>
<feature type="domain" description="CCA-adding enzyme C-terminal" evidence="14">
    <location>
        <begin position="248"/>
        <end position="390"/>
    </location>
</feature>
<dbReference type="InterPro" id="IPR043519">
    <property type="entry name" value="NT_sf"/>
</dbReference>
<sequence length="396" mass="44456">MKSPFLQAAPLLVEIEKAGFEAFFVGGSVRDFLAGRDINDVDIASSATPEEIKEIFPKTVDVGIDHGTVLVLFGGDSYEITTFRTETGYSDYRRPDQVQFIRSLEDDLKRRDFTMNAIAMDKDGTLYDPFNGRASIQNRIITAVGNPDERFGEDALRMIRAIRFVSQLGYRLEESVIASIKNNASLLKNVSVERLLVEFEKILSGPRQKEAIHLLIETGLYQSLPGLQHEEEALKAFNSLDMELNLSERWTVLVWTIQPPNVEAFCRSWKMPVLLMKDIKRTGDLIKNHSGFLEDEYILFSAGCAGAQSAARVQAVLEARDPAAAAKRAEMNYDKLVIKTMNELDVNGRDLLAWSTQKQGAWMKQALESALKAVLSGEIDNNKAAIKEWLEQCNRI</sequence>
<dbReference type="Gene3D" id="1.10.246.80">
    <property type="match status" value="1"/>
</dbReference>
<feature type="binding site" evidence="11">
    <location>
        <position position="27"/>
    </location>
    <ligand>
        <name>CTP</name>
        <dbReference type="ChEBI" id="CHEBI:37563"/>
    </ligand>
</feature>
<feature type="binding site" evidence="11">
    <location>
        <position position="30"/>
    </location>
    <ligand>
        <name>ATP</name>
        <dbReference type="ChEBI" id="CHEBI:30616"/>
    </ligand>
</feature>
<dbReference type="Proteomes" id="UP000595254">
    <property type="component" value="Chromosome"/>
</dbReference>
<dbReference type="InterPro" id="IPR032828">
    <property type="entry name" value="PolyA_RNA-bd"/>
</dbReference>
<feature type="binding site" evidence="11">
    <location>
        <position position="30"/>
    </location>
    <ligand>
        <name>CTP</name>
        <dbReference type="ChEBI" id="CHEBI:37563"/>
    </ligand>
</feature>
<dbReference type="Gene3D" id="1.20.58.560">
    <property type="match status" value="1"/>
</dbReference>
<dbReference type="PANTHER" id="PTHR46173:SF1">
    <property type="entry name" value="CCA TRNA NUCLEOTIDYLTRANSFERASE 1, MITOCHONDRIAL"/>
    <property type="match status" value="1"/>
</dbReference>
<proteinExistence type="inferred from homology"/>
<evidence type="ECO:0000256" key="7">
    <source>
        <dbReference type="ARBA" id="ARBA00022800"/>
    </source>
</evidence>
<dbReference type="NCBIfam" id="NF009814">
    <property type="entry name" value="PRK13299.1"/>
    <property type="match status" value="1"/>
</dbReference>
<dbReference type="InterPro" id="IPR002646">
    <property type="entry name" value="PolA_pol_head_dom"/>
</dbReference>
<keyword evidence="2 11" id="KW-0808">Transferase</keyword>
<comment type="similarity">
    <text evidence="11">Belongs to the tRNA nucleotidyltransferase/poly(A) polymerase family. Bacterial CCA-adding enzyme type 3 subfamily.</text>
</comment>
<evidence type="ECO:0000313" key="15">
    <source>
        <dbReference type="EMBL" id="QQT00174.1"/>
    </source>
</evidence>
<feature type="binding site" evidence="11">
    <location>
        <position position="157"/>
    </location>
    <ligand>
        <name>ATP</name>
        <dbReference type="ChEBI" id="CHEBI:30616"/>
    </ligand>
</feature>
<dbReference type="EMBL" id="CP068053">
    <property type="protein sequence ID" value="QQT00174.1"/>
    <property type="molecule type" value="Genomic_DNA"/>
</dbReference>
<evidence type="ECO:0000259" key="13">
    <source>
        <dbReference type="Pfam" id="PF12627"/>
    </source>
</evidence>
<evidence type="ECO:0000256" key="8">
    <source>
        <dbReference type="ARBA" id="ARBA00022840"/>
    </source>
</evidence>
<reference evidence="15 16" key="1">
    <citation type="submission" date="2021-01" db="EMBL/GenBank/DDBJ databases">
        <title>FDA dAtabase for Regulatory Grade micrObial Sequences (FDA-ARGOS): Supporting development and validation of Infectious Disease Dx tests.</title>
        <authorList>
            <person name="Nelson B."/>
            <person name="Plummer A."/>
            <person name="Tallon L."/>
            <person name="Sadzewicz L."/>
            <person name="Zhao X."/>
            <person name="Boylan J."/>
            <person name="Ott S."/>
            <person name="Bowen H."/>
            <person name="Vavikolanu K."/>
            <person name="Mehta A."/>
            <person name="Aluvathingal J."/>
            <person name="Nadendla S."/>
            <person name="Myers T."/>
            <person name="Yan Y."/>
            <person name="Sichtig H."/>
        </authorList>
    </citation>
    <scope>NUCLEOTIDE SEQUENCE [LARGE SCALE GENOMIC DNA]</scope>
    <source>
        <strain evidence="15 16">FDAARGOS_1161</strain>
    </source>
</reference>
<protein>
    <recommendedName>
        <fullName evidence="11">CCA-adding enzyme</fullName>
        <ecNumber evidence="11">2.7.7.72</ecNumber>
    </recommendedName>
    <alternativeName>
        <fullName evidence="11">CCA tRNA nucleotidyltransferase</fullName>
    </alternativeName>
    <alternativeName>
        <fullName evidence="11">tRNA CCA-pyrophosphorylase</fullName>
    </alternativeName>
    <alternativeName>
        <fullName evidence="11">tRNA adenylyl-/cytidylyl- transferase</fullName>
    </alternativeName>
    <alternativeName>
        <fullName evidence="11">tRNA nucleotidyltransferase</fullName>
    </alternativeName>
    <alternativeName>
        <fullName evidence="11">tRNA-NT</fullName>
    </alternativeName>
</protein>
<dbReference type="GO" id="GO:0000287">
    <property type="term" value="F:magnesium ion binding"/>
    <property type="evidence" value="ECO:0007669"/>
    <property type="project" value="UniProtKB-UniRule"/>
</dbReference>
<dbReference type="SUPFAM" id="SSF81301">
    <property type="entry name" value="Nucleotidyltransferase"/>
    <property type="match status" value="1"/>
</dbReference>
<feature type="domain" description="tRNA nucleotidyltransferase/poly(A) polymerase RNA and SrmB- binding" evidence="13">
    <location>
        <begin position="169"/>
        <end position="227"/>
    </location>
</feature>
<feature type="binding site" evidence="11">
    <location>
        <position position="111"/>
    </location>
    <ligand>
        <name>ATP</name>
        <dbReference type="ChEBI" id="CHEBI:30616"/>
    </ligand>
</feature>
<gene>
    <name evidence="11" type="primary">cca</name>
    <name evidence="15" type="ORF">I6J18_21765</name>
</gene>
<dbReference type="InterPro" id="IPR050264">
    <property type="entry name" value="Bact_CCA-adding_enz_type3_sf"/>
</dbReference>
<feature type="domain" description="Poly A polymerase head" evidence="12">
    <location>
        <begin position="22"/>
        <end position="141"/>
    </location>
</feature>
<comment type="subunit">
    <text evidence="11">Homodimer.</text>
</comment>
<dbReference type="RefSeq" id="WP_040376264.1">
    <property type="nucleotide sequence ID" value="NZ_CP068053.1"/>
</dbReference>
<feature type="binding site" evidence="11">
    <location>
        <position position="163"/>
    </location>
    <ligand>
        <name>CTP</name>
        <dbReference type="ChEBI" id="CHEBI:37563"/>
    </ligand>
</feature>
<keyword evidence="8 11" id="KW-0067">ATP-binding</keyword>
<evidence type="ECO:0000256" key="1">
    <source>
        <dbReference type="ARBA" id="ARBA00001946"/>
    </source>
</evidence>
<comment type="catalytic activity">
    <reaction evidence="11">
        <text>a tRNA with a 3' CCA end + 2 CTP + ATP = a tRNA with a 3' CCACCA end + 3 diphosphate</text>
        <dbReference type="Rhea" id="RHEA:76235"/>
        <dbReference type="Rhea" id="RHEA-COMP:10468"/>
        <dbReference type="Rhea" id="RHEA-COMP:18655"/>
        <dbReference type="ChEBI" id="CHEBI:30616"/>
        <dbReference type="ChEBI" id="CHEBI:33019"/>
        <dbReference type="ChEBI" id="CHEBI:37563"/>
        <dbReference type="ChEBI" id="CHEBI:83071"/>
        <dbReference type="ChEBI" id="CHEBI:195187"/>
    </reaction>
</comment>
<comment type="miscellaneous">
    <text evidence="11">A single active site specifically recognizes both ATP and CTP and is responsible for their addition.</text>
</comment>
<evidence type="ECO:0000256" key="3">
    <source>
        <dbReference type="ARBA" id="ARBA00022694"/>
    </source>
</evidence>
<dbReference type="GO" id="GO:0004810">
    <property type="term" value="F:CCA tRNA nucleotidyltransferase activity"/>
    <property type="evidence" value="ECO:0007669"/>
    <property type="project" value="UniProtKB-UniRule"/>
</dbReference>
<evidence type="ECO:0000313" key="16">
    <source>
        <dbReference type="Proteomes" id="UP000595254"/>
    </source>
</evidence>
<evidence type="ECO:0000259" key="12">
    <source>
        <dbReference type="Pfam" id="PF01743"/>
    </source>
</evidence>
<feature type="binding site" evidence="11">
    <location>
        <position position="42"/>
    </location>
    <ligand>
        <name>Mg(2+)</name>
        <dbReference type="ChEBI" id="CHEBI:18420"/>
    </ligand>
</feature>
<dbReference type="SUPFAM" id="SSF81891">
    <property type="entry name" value="Poly A polymerase C-terminal region-like"/>
    <property type="match status" value="1"/>
</dbReference>
<keyword evidence="3 11" id="KW-0819">tRNA processing</keyword>
<organism evidence="15 16">
    <name type="scientific">Peribacillus psychrosaccharolyticus</name>
    <name type="common">Bacillus psychrosaccharolyticus</name>
    <dbReference type="NCBI Taxonomy" id="1407"/>
    <lineage>
        <taxon>Bacteria</taxon>
        <taxon>Bacillati</taxon>
        <taxon>Bacillota</taxon>
        <taxon>Bacilli</taxon>
        <taxon>Bacillales</taxon>
        <taxon>Bacillaceae</taxon>
        <taxon>Peribacillus</taxon>
    </lineage>
</organism>
<evidence type="ECO:0000259" key="14">
    <source>
        <dbReference type="Pfam" id="PF13735"/>
    </source>
</evidence>
<keyword evidence="9 11" id="KW-0460">Magnesium</keyword>
<dbReference type="InterPro" id="IPR023068">
    <property type="entry name" value="CCA-adding_enz_firmicutes"/>
</dbReference>
<feature type="binding site" evidence="11">
    <location>
        <position position="154"/>
    </location>
    <ligand>
        <name>CTP</name>
        <dbReference type="ChEBI" id="CHEBI:37563"/>
    </ligand>
</feature>
<evidence type="ECO:0000256" key="10">
    <source>
        <dbReference type="ARBA" id="ARBA00022884"/>
    </source>
</evidence>
<evidence type="ECO:0000256" key="6">
    <source>
        <dbReference type="ARBA" id="ARBA00022741"/>
    </source>
</evidence>
<dbReference type="PANTHER" id="PTHR46173">
    <property type="entry name" value="CCA TRNA NUCLEOTIDYLTRANSFERASE 1, MITOCHONDRIAL"/>
    <property type="match status" value="1"/>
</dbReference>
<name>A0A974S065_PERPY</name>
<dbReference type="CDD" id="cd05398">
    <property type="entry name" value="NT_ClassII-CCAase"/>
    <property type="match status" value="1"/>
</dbReference>
<dbReference type="GO" id="GO:0005524">
    <property type="term" value="F:ATP binding"/>
    <property type="evidence" value="ECO:0007669"/>
    <property type="project" value="UniProtKB-UniRule"/>
</dbReference>
<keyword evidence="10 11" id="KW-0694">RNA-binding</keyword>
<comment type="function">
    <text evidence="11">Catalyzes the addition and repair of the essential 3'-terminal CCA sequence in tRNAs without using a nucleic acid template. Adds these three nucleotides in the order of C, C, and A to the tRNA nucleotide-73, using CTP and ATP as substrates and producing inorganic pyrophosphate. tRNA 3'-terminal CCA addition is required both for tRNA processing and repair. Also involved in tRNA surveillance by mediating tandem CCA addition to generate a CCACCA at the 3' terminus of unstable tRNAs. While stable tRNAs receive only 3'-terminal CCA, unstable tRNAs are marked with CCACCA and rapidly degraded.</text>
</comment>
<keyword evidence="5 11" id="KW-0479">Metal-binding</keyword>
<feature type="binding site" evidence="11">
    <location>
        <position position="154"/>
    </location>
    <ligand>
        <name>ATP</name>
        <dbReference type="ChEBI" id="CHEBI:30616"/>
    </ligand>
</feature>
<dbReference type="Pfam" id="PF12627">
    <property type="entry name" value="PolyA_pol_RNAbd"/>
    <property type="match status" value="1"/>
</dbReference>